<gene>
    <name evidence="3" type="ORF">ACHKAR_12530</name>
</gene>
<proteinExistence type="predicted"/>
<dbReference type="EMBL" id="JBIPKE010000017">
    <property type="protein sequence ID" value="MFH6984271.1"/>
    <property type="molecule type" value="Genomic_DNA"/>
</dbReference>
<sequence length="711" mass="79167">MAFFGKAVSGQKVIVETLWGAADSTYATSDGSWKLRIQTPTASFDPQTVCVRTSTDTILFKDVLVGEVWLLSGQSNMAFRLRFDDNGVSEIANASTPSLRLFKVPSITAAEPRENIQQVQWQACSSLSVKDFSAVAYYYGRALSTSLPNTPIGLISAAFGSATIEAFMSKEALLSKGFLADHYYNYTNKKESKNPAWCYNAMIYPLQPYTIRGVVWYQGESNCVRASQYAEALETMIHSYRAGFENPDMPFYIVQLPPYNYSTPQQESGDEYSAAIVREAQLQITNNIENTGLVVTTDVGDVDDIHPTNKKPVGERLANLALYQCYGQQDKVFSGPKYKSHSIEGNTIRLAFDFVLNGIRDNYKELSWFTIAGSDKKFYQGNAFVNGNDVVVSSPFVKEPQAVRFAWHNAAEPNFFNSEGLPASAFKTDNWTDFTYADGITSWSNFPDIRNVPFDLKVPELTEEQPAAGRRVKQILPEYAETDVYHTLYLPSNWEVGKEYPVIVEYPGNGPYLNKYGDANSGKPDDASLGYGICGGEDFIWVVLPFVSNDGQVNQLNWWGDVEASVNYTIKTVKDICEKYGGDREKVVVTGFSRGAIACNYIGLHNDQIANLWSGAIPFSHYDGVREWGYPNSDNTSALSRLDRLNGKPQLIIQENGGPAATKAYIEKAGIGGDITYLTIPYRNHDARWVLQNIPERGVLRDWVNAVIGRD</sequence>
<dbReference type="Proteomes" id="UP001610063">
    <property type="component" value="Unassembled WGS sequence"/>
</dbReference>
<keyword evidence="1" id="KW-0378">Hydrolase</keyword>
<comment type="caution">
    <text evidence="3">The sequence shown here is derived from an EMBL/GenBank/DDBJ whole genome shotgun (WGS) entry which is preliminary data.</text>
</comment>
<evidence type="ECO:0000256" key="1">
    <source>
        <dbReference type="ARBA" id="ARBA00022801"/>
    </source>
</evidence>
<dbReference type="InterPro" id="IPR039329">
    <property type="entry name" value="SIAE"/>
</dbReference>
<evidence type="ECO:0000313" key="4">
    <source>
        <dbReference type="Proteomes" id="UP001610063"/>
    </source>
</evidence>
<dbReference type="InterPro" id="IPR005181">
    <property type="entry name" value="SASA"/>
</dbReference>
<keyword evidence="4" id="KW-1185">Reference proteome</keyword>
<reference evidence="3 4" key="1">
    <citation type="journal article" date="2013" name="Int. J. Syst. Evol. Microbiol.">
        <title>Marinoscillum luteum sp. nov., isolated from marine sediment.</title>
        <authorList>
            <person name="Cha I.T."/>
            <person name="Park S.J."/>
            <person name="Kim S.J."/>
            <person name="Kim J.G."/>
            <person name="Jung M.Y."/>
            <person name="Shin K.S."/>
            <person name="Kwon K.K."/>
            <person name="Yang S.H."/>
            <person name="Seo Y.S."/>
            <person name="Rhee S.K."/>
        </authorList>
    </citation>
    <scope>NUCLEOTIDE SEQUENCE [LARGE SCALE GENOMIC DNA]</scope>
    <source>
        <strain evidence="3 4">KCTC 23939</strain>
    </source>
</reference>
<dbReference type="PANTHER" id="PTHR22901">
    <property type="entry name" value="SIALATE O-ACETYLESTERASE"/>
    <property type="match status" value="1"/>
</dbReference>
<dbReference type="SUPFAM" id="SSF53474">
    <property type="entry name" value="alpha/beta-Hydrolases"/>
    <property type="match status" value="1"/>
</dbReference>
<evidence type="ECO:0000313" key="3">
    <source>
        <dbReference type="EMBL" id="MFH6984271.1"/>
    </source>
</evidence>
<name>A0ABW7N9F6_9BACT</name>
<dbReference type="Gene3D" id="3.40.50.1110">
    <property type="entry name" value="SGNH hydrolase"/>
    <property type="match status" value="1"/>
</dbReference>
<feature type="domain" description="Sialate O-acetylesterase" evidence="2">
    <location>
        <begin position="67"/>
        <end position="320"/>
    </location>
</feature>
<dbReference type="InterPro" id="IPR036514">
    <property type="entry name" value="SGNH_hydro_sf"/>
</dbReference>
<protein>
    <submittedName>
        <fullName evidence="3">Sialate O-acetylesterase</fullName>
    </submittedName>
</protein>
<organism evidence="3 4">
    <name type="scientific">Marinoscillum luteum</name>
    <dbReference type="NCBI Taxonomy" id="861051"/>
    <lineage>
        <taxon>Bacteria</taxon>
        <taxon>Pseudomonadati</taxon>
        <taxon>Bacteroidota</taxon>
        <taxon>Cytophagia</taxon>
        <taxon>Cytophagales</taxon>
        <taxon>Reichenbachiellaceae</taxon>
        <taxon>Marinoscillum</taxon>
    </lineage>
</organism>
<dbReference type="SUPFAM" id="SSF52266">
    <property type="entry name" value="SGNH hydrolase"/>
    <property type="match status" value="1"/>
</dbReference>
<dbReference type="Pfam" id="PF03629">
    <property type="entry name" value="SASA"/>
    <property type="match status" value="1"/>
</dbReference>
<evidence type="ECO:0000259" key="2">
    <source>
        <dbReference type="Pfam" id="PF03629"/>
    </source>
</evidence>
<dbReference type="PANTHER" id="PTHR22901:SF0">
    <property type="entry name" value="SIALATE O-ACETYLESTERASE"/>
    <property type="match status" value="1"/>
</dbReference>
<accession>A0ABW7N9F6</accession>
<dbReference type="Gene3D" id="3.40.50.1820">
    <property type="entry name" value="alpha/beta hydrolase"/>
    <property type="match status" value="1"/>
</dbReference>
<dbReference type="InterPro" id="IPR029058">
    <property type="entry name" value="AB_hydrolase_fold"/>
</dbReference>